<feature type="compositionally biased region" description="Basic and acidic residues" evidence="1">
    <location>
        <begin position="484"/>
        <end position="498"/>
    </location>
</feature>
<feature type="compositionally biased region" description="Low complexity" evidence="1">
    <location>
        <begin position="677"/>
        <end position="690"/>
    </location>
</feature>
<feature type="region of interest" description="Disordered" evidence="1">
    <location>
        <begin position="336"/>
        <end position="355"/>
    </location>
</feature>
<gene>
    <name evidence="2" type="ORF">QBC42DRAFT_316533</name>
</gene>
<feature type="compositionally biased region" description="Polar residues" evidence="1">
    <location>
        <begin position="523"/>
        <end position="538"/>
    </location>
</feature>
<reference evidence="2" key="1">
    <citation type="journal article" date="2023" name="Mol. Phylogenet. Evol.">
        <title>Genome-scale phylogeny and comparative genomics of the fungal order Sordariales.</title>
        <authorList>
            <person name="Hensen N."/>
            <person name="Bonometti L."/>
            <person name="Westerberg I."/>
            <person name="Brannstrom I.O."/>
            <person name="Guillou S."/>
            <person name="Cros-Aarteil S."/>
            <person name="Calhoun S."/>
            <person name="Haridas S."/>
            <person name="Kuo A."/>
            <person name="Mondo S."/>
            <person name="Pangilinan J."/>
            <person name="Riley R."/>
            <person name="LaButti K."/>
            <person name="Andreopoulos B."/>
            <person name="Lipzen A."/>
            <person name="Chen C."/>
            <person name="Yan M."/>
            <person name="Daum C."/>
            <person name="Ng V."/>
            <person name="Clum A."/>
            <person name="Steindorff A."/>
            <person name="Ohm R.A."/>
            <person name="Martin F."/>
            <person name="Silar P."/>
            <person name="Natvig D.O."/>
            <person name="Lalanne C."/>
            <person name="Gautier V."/>
            <person name="Ament-Velasquez S.L."/>
            <person name="Kruys A."/>
            <person name="Hutchinson M.I."/>
            <person name="Powell A.J."/>
            <person name="Barry K."/>
            <person name="Miller A.N."/>
            <person name="Grigoriev I.V."/>
            <person name="Debuchy R."/>
            <person name="Gladieux P."/>
            <person name="Hiltunen Thoren M."/>
            <person name="Johannesson H."/>
        </authorList>
    </citation>
    <scope>NUCLEOTIDE SEQUENCE</scope>
    <source>
        <strain evidence="2">PSN324</strain>
    </source>
</reference>
<proteinExistence type="predicted"/>
<dbReference type="Proteomes" id="UP001321749">
    <property type="component" value="Unassembled WGS sequence"/>
</dbReference>
<feature type="region of interest" description="Disordered" evidence="1">
    <location>
        <begin position="396"/>
        <end position="639"/>
    </location>
</feature>
<evidence type="ECO:0000313" key="2">
    <source>
        <dbReference type="EMBL" id="KAK4457949.1"/>
    </source>
</evidence>
<feature type="compositionally biased region" description="Low complexity" evidence="1">
    <location>
        <begin position="617"/>
        <end position="638"/>
    </location>
</feature>
<evidence type="ECO:0000256" key="1">
    <source>
        <dbReference type="SAM" id="MobiDB-lite"/>
    </source>
</evidence>
<feature type="compositionally biased region" description="Polar residues" evidence="1">
    <location>
        <begin position="8"/>
        <end position="21"/>
    </location>
</feature>
<organism evidence="2 3">
    <name type="scientific">Cladorrhinum samala</name>
    <dbReference type="NCBI Taxonomy" id="585594"/>
    <lineage>
        <taxon>Eukaryota</taxon>
        <taxon>Fungi</taxon>
        <taxon>Dikarya</taxon>
        <taxon>Ascomycota</taxon>
        <taxon>Pezizomycotina</taxon>
        <taxon>Sordariomycetes</taxon>
        <taxon>Sordariomycetidae</taxon>
        <taxon>Sordariales</taxon>
        <taxon>Podosporaceae</taxon>
        <taxon>Cladorrhinum</taxon>
    </lineage>
</organism>
<feature type="compositionally biased region" description="Basic and acidic residues" evidence="1">
    <location>
        <begin position="396"/>
        <end position="405"/>
    </location>
</feature>
<reference evidence="2" key="2">
    <citation type="submission" date="2023-06" db="EMBL/GenBank/DDBJ databases">
        <authorList>
            <consortium name="Lawrence Berkeley National Laboratory"/>
            <person name="Mondo S.J."/>
            <person name="Hensen N."/>
            <person name="Bonometti L."/>
            <person name="Westerberg I."/>
            <person name="Brannstrom I.O."/>
            <person name="Guillou S."/>
            <person name="Cros-Aarteil S."/>
            <person name="Calhoun S."/>
            <person name="Haridas S."/>
            <person name="Kuo A."/>
            <person name="Pangilinan J."/>
            <person name="Riley R."/>
            <person name="Labutti K."/>
            <person name="Andreopoulos B."/>
            <person name="Lipzen A."/>
            <person name="Chen C."/>
            <person name="Yanf M."/>
            <person name="Daum C."/>
            <person name="Ng V."/>
            <person name="Clum A."/>
            <person name="Steindorff A."/>
            <person name="Ohm R."/>
            <person name="Martin F."/>
            <person name="Silar P."/>
            <person name="Natvig D."/>
            <person name="Lalanne C."/>
            <person name="Gautier V."/>
            <person name="Ament-Velasquez S.L."/>
            <person name="Kruys A."/>
            <person name="Hutchinson M.I."/>
            <person name="Powell A.J."/>
            <person name="Barry K."/>
            <person name="Miller A.N."/>
            <person name="Grigoriev I.V."/>
            <person name="Debuchy R."/>
            <person name="Gladieux P."/>
            <person name="Thoren M.H."/>
            <person name="Johannesson H."/>
        </authorList>
    </citation>
    <scope>NUCLEOTIDE SEQUENCE</scope>
    <source>
        <strain evidence="2">PSN324</strain>
    </source>
</reference>
<feature type="compositionally biased region" description="Polar residues" evidence="1">
    <location>
        <begin position="572"/>
        <end position="607"/>
    </location>
</feature>
<feature type="region of interest" description="Disordered" evidence="1">
    <location>
        <begin position="102"/>
        <end position="161"/>
    </location>
</feature>
<protein>
    <recommendedName>
        <fullName evidence="4">LPXTG-motif cell wall anchor domain protein</fullName>
    </recommendedName>
</protein>
<comment type="caution">
    <text evidence="2">The sequence shown here is derived from an EMBL/GenBank/DDBJ whole genome shotgun (WGS) entry which is preliminary data.</text>
</comment>
<feature type="compositionally biased region" description="Polar residues" evidence="1">
    <location>
        <begin position="505"/>
        <end position="514"/>
    </location>
</feature>
<feature type="region of interest" description="Disordered" evidence="1">
    <location>
        <begin position="261"/>
        <end position="328"/>
    </location>
</feature>
<feature type="region of interest" description="Disordered" evidence="1">
    <location>
        <begin position="1"/>
        <end position="58"/>
    </location>
</feature>
<keyword evidence="3" id="KW-1185">Reference proteome</keyword>
<evidence type="ECO:0000313" key="3">
    <source>
        <dbReference type="Proteomes" id="UP001321749"/>
    </source>
</evidence>
<accession>A0AAV9HCJ7</accession>
<dbReference type="AlphaFoldDB" id="A0AAV9HCJ7"/>
<name>A0AAV9HCJ7_9PEZI</name>
<feature type="region of interest" description="Disordered" evidence="1">
    <location>
        <begin position="913"/>
        <end position="951"/>
    </location>
</feature>
<feature type="compositionally biased region" description="Polar residues" evidence="1">
    <location>
        <begin position="691"/>
        <end position="708"/>
    </location>
</feature>
<feature type="compositionally biased region" description="Polar residues" evidence="1">
    <location>
        <begin position="414"/>
        <end position="424"/>
    </location>
</feature>
<feature type="compositionally biased region" description="Basic and acidic residues" evidence="1">
    <location>
        <begin position="436"/>
        <end position="450"/>
    </location>
</feature>
<feature type="compositionally biased region" description="Low complexity" evidence="1">
    <location>
        <begin position="134"/>
        <end position="158"/>
    </location>
</feature>
<feature type="compositionally biased region" description="Polar residues" evidence="1">
    <location>
        <begin position="1060"/>
        <end position="1070"/>
    </location>
</feature>
<dbReference type="EMBL" id="MU865089">
    <property type="protein sequence ID" value="KAK4457949.1"/>
    <property type="molecule type" value="Genomic_DNA"/>
</dbReference>
<feature type="compositionally biased region" description="Low complexity" evidence="1">
    <location>
        <begin position="111"/>
        <end position="120"/>
    </location>
</feature>
<feature type="compositionally biased region" description="Low complexity" evidence="1">
    <location>
        <begin position="36"/>
        <end position="54"/>
    </location>
</feature>
<feature type="region of interest" description="Disordered" evidence="1">
    <location>
        <begin position="1037"/>
        <end position="1105"/>
    </location>
</feature>
<feature type="region of interest" description="Disordered" evidence="1">
    <location>
        <begin position="655"/>
        <end position="712"/>
    </location>
</feature>
<sequence>MSGLPTPTAASYSRTNTGSDNTLREAYYNHSASFDSSINPPTNINSTNTRSNPNLSSSFHGDTASVFVHRQNHNSSKLPAFRFADLKREPIALPSLLLQRIPPTAVPSPPSSGASVASPAENPNQQTAHDQQEQQKQQTQSQQPQQSQSQQSQQSQQSRRIPETLHHFTSAQNLSSEKSITFETPAQNSHNSQQPNSVTRKQSLKFQFTAGAPSSANLLTGSKRPASFSESPRVVGNVYATRSQLSYVATPVTKRRLTAASSAVHAQSAHEPDDPTLLPDSATKGRAQGQQDLPRPSAGETPRANEKKRARPLAAYKEPTVLAPPAISENNTDVISAANTTSGPGGRSANPSSRLFRFSGARRSVVLEMPSKRMADDSYGDEISNSNSRDRALRSLEGRNRDDFSHPAPAETGDMTTSTDNDNTADIFMRIAGEATTRRAPEESKAKAEDSSAISRIARISHRRPLSTAIASFQPTSPPQISRRMSDQRDSTRSRQRADSQSAQNMTRELQYRTSVKEKPSPIMTTTEDPSLTRTVSIRTPLKPSPITPRSIQFQDPLGESASAYQRRRQSITENNNVGNSRTSQYRTSNLSQSRTYNSSPLVTKTMNHQKDEPVHATETNAAAEGTESSSSTAAPSTVWDELDGLKSRIHRLELTGKMPATSGAAMSRTSADDRPPTATTNATTMSSSPKQKSNAGAAPTDSTSNVSSHRDAQPQLLSALAKIKPFVGSEVFNAIDAAANDALALSTMMGAPGQPGPISSGASVIGVNGGVTDRQLRRKADNVCRSLTELCIALADELGQSRSSQAGPRYSEPLLSPTVRSAAAASRRPSAIAETIQIPAKSPRAPTSLEQKRQTLLAQSVVSTPRYAAAPGTPMESMSTGRKSSLVLGRGRRADAEELEEVSGRRSSLLLRTRRAGTEESEDNREGRKTSLLFRSTRKTMNESEDEGEVRFRAPSRAITEVSSFRTSMRDLNSVPVVVNNHHHSQTASPLDVGGSPMSSALPRRRLVPSSLNPRISTTSITPSTPIPRRYLERAMPDRESGGVANSMAEKLAEERATRQLSLSQTAMLNRTNSLSSRRNRDSIGLGGSPQQHQGTPTREVIYR</sequence>
<evidence type="ECO:0008006" key="4">
    <source>
        <dbReference type="Google" id="ProtNLM"/>
    </source>
</evidence>